<name>A0A2K3LGG8_TRIPR</name>
<protein>
    <submittedName>
        <fullName evidence="1">Uncharacterized protein</fullName>
    </submittedName>
</protein>
<dbReference type="AlphaFoldDB" id="A0A2K3LGG8"/>
<evidence type="ECO:0000313" key="1">
    <source>
        <dbReference type="EMBL" id="PNX77629.1"/>
    </source>
</evidence>
<gene>
    <name evidence="1" type="ORF">L195_g033597</name>
</gene>
<dbReference type="EMBL" id="ASHM01032679">
    <property type="protein sequence ID" value="PNX77629.1"/>
    <property type="molecule type" value="Genomic_DNA"/>
</dbReference>
<sequence>MLGGHEGAARGIIHFGLKNNYTTHSESDVPEALLHKPTSQSLGFRGQLLRVWPRLPESVL</sequence>
<evidence type="ECO:0000313" key="2">
    <source>
        <dbReference type="Proteomes" id="UP000236291"/>
    </source>
</evidence>
<reference evidence="1 2" key="1">
    <citation type="journal article" date="2014" name="Am. J. Bot.">
        <title>Genome assembly and annotation for red clover (Trifolium pratense; Fabaceae).</title>
        <authorList>
            <person name="Istvanek J."/>
            <person name="Jaros M."/>
            <person name="Krenek A."/>
            <person name="Repkova J."/>
        </authorList>
    </citation>
    <scope>NUCLEOTIDE SEQUENCE [LARGE SCALE GENOMIC DNA]</scope>
    <source>
        <strain evidence="2">cv. Tatra</strain>
        <tissue evidence="1">Young leaves</tissue>
    </source>
</reference>
<accession>A0A2K3LGG8</accession>
<organism evidence="1 2">
    <name type="scientific">Trifolium pratense</name>
    <name type="common">Red clover</name>
    <dbReference type="NCBI Taxonomy" id="57577"/>
    <lineage>
        <taxon>Eukaryota</taxon>
        <taxon>Viridiplantae</taxon>
        <taxon>Streptophyta</taxon>
        <taxon>Embryophyta</taxon>
        <taxon>Tracheophyta</taxon>
        <taxon>Spermatophyta</taxon>
        <taxon>Magnoliopsida</taxon>
        <taxon>eudicotyledons</taxon>
        <taxon>Gunneridae</taxon>
        <taxon>Pentapetalae</taxon>
        <taxon>rosids</taxon>
        <taxon>fabids</taxon>
        <taxon>Fabales</taxon>
        <taxon>Fabaceae</taxon>
        <taxon>Papilionoideae</taxon>
        <taxon>50 kb inversion clade</taxon>
        <taxon>NPAAA clade</taxon>
        <taxon>Hologalegina</taxon>
        <taxon>IRL clade</taxon>
        <taxon>Trifolieae</taxon>
        <taxon>Trifolium</taxon>
    </lineage>
</organism>
<reference evidence="1 2" key="2">
    <citation type="journal article" date="2017" name="Front. Plant Sci.">
        <title>Gene Classification and Mining of Molecular Markers Useful in Red Clover (Trifolium pratense) Breeding.</title>
        <authorList>
            <person name="Istvanek J."/>
            <person name="Dluhosova J."/>
            <person name="Dluhos P."/>
            <person name="Patkova L."/>
            <person name="Nedelnik J."/>
            <person name="Repkova J."/>
        </authorList>
    </citation>
    <scope>NUCLEOTIDE SEQUENCE [LARGE SCALE GENOMIC DNA]</scope>
    <source>
        <strain evidence="2">cv. Tatra</strain>
        <tissue evidence="1">Young leaves</tissue>
    </source>
</reference>
<proteinExistence type="predicted"/>
<dbReference type="Proteomes" id="UP000236291">
    <property type="component" value="Unassembled WGS sequence"/>
</dbReference>
<comment type="caution">
    <text evidence="1">The sequence shown here is derived from an EMBL/GenBank/DDBJ whole genome shotgun (WGS) entry which is preliminary data.</text>
</comment>